<dbReference type="InterPro" id="IPR031475">
    <property type="entry name" value="NBD_C"/>
</dbReference>
<feature type="domain" description="Four-carbon acid sugar kinase N-terminal" evidence="13">
    <location>
        <begin position="6"/>
        <end position="232"/>
    </location>
</feature>
<proteinExistence type="inferred from homology"/>
<dbReference type="InterPro" id="IPR010737">
    <property type="entry name" value="4-carb_acid_sugar_kinase_N"/>
</dbReference>
<evidence type="ECO:0000256" key="1">
    <source>
        <dbReference type="ARBA" id="ARBA00005715"/>
    </source>
</evidence>
<dbReference type="Pfam" id="PF17042">
    <property type="entry name" value="NBD_C"/>
    <property type="match status" value="1"/>
</dbReference>
<dbReference type="NCBIfam" id="NF043035">
    <property type="entry name" value="OxoTetrKin"/>
    <property type="match status" value="1"/>
</dbReference>
<evidence type="ECO:0000256" key="10">
    <source>
        <dbReference type="ARBA" id="ARBA00039095"/>
    </source>
</evidence>
<dbReference type="SUPFAM" id="SSF142764">
    <property type="entry name" value="YgbK-like"/>
    <property type="match status" value="1"/>
</dbReference>
<evidence type="ECO:0000259" key="14">
    <source>
        <dbReference type="Pfam" id="PF17042"/>
    </source>
</evidence>
<evidence type="ECO:0000256" key="11">
    <source>
        <dbReference type="ARBA" id="ARBA00039461"/>
    </source>
</evidence>
<dbReference type="RefSeq" id="WP_271889326.1">
    <property type="nucleotide sequence ID" value="NZ_JAQBIE010000014.1"/>
</dbReference>
<keyword evidence="2" id="KW-0808">Transferase</keyword>
<evidence type="ECO:0000256" key="9">
    <source>
        <dbReference type="ARBA" id="ARBA00037335"/>
    </source>
</evidence>
<dbReference type="InterPro" id="IPR050007">
    <property type="entry name" value="OtnK"/>
</dbReference>
<evidence type="ECO:0000256" key="8">
    <source>
        <dbReference type="ARBA" id="ARBA00036346"/>
    </source>
</evidence>
<dbReference type="Gene3D" id="3.40.50.10840">
    <property type="entry name" value="Putative sugar-binding, N-terminal domain"/>
    <property type="match status" value="1"/>
</dbReference>
<evidence type="ECO:0000313" key="15">
    <source>
        <dbReference type="EMBL" id="MDB6178205.1"/>
    </source>
</evidence>
<comment type="catalytic activity">
    <reaction evidence="7">
        <text>3-dehydro-L-erythronate + ATP = 3-dehydro-4-O-phospho-L-erythronate + ADP + H(+)</text>
        <dbReference type="Rhea" id="RHEA:52552"/>
        <dbReference type="ChEBI" id="CHEBI:15378"/>
        <dbReference type="ChEBI" id="CHEBI:30616"/>
        <dbReference type="ChEBI" id="CHEBI:136592"/>
        <dbReference type="ChEBI" id="CHEBI:136670"/>
        <dbReference type="ChEBI" id="CHEBI:456216"/>
        <dbReference type="EC" id="2.7.1.217"/>
    </reaction>
</comment>
<evidence type="ECO:0000256" key="5">
    <source>
        <dbReference type="ARBA" id="ARBA00022840"/>
    </source>
</evidence>
<keyword evidence="4 15" id="KW-0418">Kinase</keyword>
<protein>
    <recommendedName>
        <fullName evidence="11">3-oxo-tetronate kinase</fullName>
        <ecNumber evidence="10">2.7.1.217</ecNumber>
    </recommendedName>
    <alternativeName>
        <fullName evidence="12">3-dehydrotetronate 4-kinase</fullName>
    </alternativeName>
</protein>
<keyword evidence="5" id="KW-0067">ATP-binding</keyword>
<comment type="catalytic activity">
    <reaction evidence="8">
        <text>3-dehydro-D-erythronate + ATP = 3-dehydro-4-O-phospho-D-erythronate + ADP + H(+)</text>
        <dbReference type="Rhea" id="RHEA:52556"/>
        <dbReference type="ChEBI" id="CHEBI:15378"/>
        <dbReference type="ChEBI" id="CHEBI:30616"/>
        <dbReference type="ChEBI" id="CHEBI:57958"/>
        <dbReference type="ChEBI" id="CHEBI:136593"/>
        <dbReference type="ChEBI" id="CHEBI:456216"/>
        <dbReference type="EC" id="2.7.1.217"/>
    </reaction>
</comment>
<evidence type="ECO:0000256" key="6">
    <source>
        <dbReference type="ARBA" id="ARBA00023277"/>
    </source>
</evidence>
<dbReference type="InterPro" id="IPR042213">
    <property type="entry name" value="NBD_C_sf"/>
</dbReference>
<organism evidence="15 16">
    <name type="scientific">Paracoccus onchidii</name>
    <dbReference type="NCBI Taxonomy" id="3017813"/>
    <lineage>
        <taxon>Bacteria</taxon>
        <taxon>Pseudomonadati</taxon>
        <taxon>Pseudomonadota</taxon>
        <taxon>Alphaproteobacteria</taxon>
        <taxon>Rhodobacterales</taxon>
        <taxon>Paracoccaceae</taxon>
        <taxon>Paracoccus</taxon>
    </lineage>
</organism>
<sequence length="418" mass="42927">MTLLIGGIADDFTGATDLASLMQRAGLRVAQLNGVPDGDGGIDLSTVDAVVIALKTRTIAPSKAVAQSLAAADWLDARGAEQVFFKYCSTFDSRPEGNIGPVSDALRVRLKTDFALICPAFPENGRTVYQGHLFVFDLLLSDSPMKDHPLTPMRQSSVVTLMQQQSAGRVGLVDLATVRAGAGAIAARIETLKAAGISYGVVDATAADDLVSIAHAARGHRLVTGGSALGMSLGALWGRAAGSDDPLKLLAPGRGIVLAGSCSAATRGQIAEVAKDWPILKLDTERAAAGEDILPETLDWIAAHPAGPLLIQASADPAEVTALQARFGAEVAGSAIETLMGRLAQSLPSMGINRIVVAGGETSGAVVTALGLTALRIGASIAPGVPWTTAPDASLALALKSGNFGQPDFFRRALATLP</sequence>
<name>A0ABT4ZFU7_9RHOB</name>
<dbReference type="EMBL" id="JAQBIE010000014">
    <property type="protein sequence ID" value="MDB6178205.1"/>
    <property type="molecule type" value="Genomic_DNA"/>
</dbReference>
<dbReference type="Pfam" id="PF07005">
    <property type="entry name" value="SBD_N"/>
    <property type="match status" value="1"/>
</dbReference>
<reference evidence="15" key="1">
    <citation type="submission" date="2022-12" db="EMBL/GenBank/DDBJ databases">
        <title>Paracoccus onchidii sp. nov., isolated from a marine invertebrate from the South China Sea.</title>
        <authorList>
            <person name="Xu S."/>
            <person name="Liu Z."/>
            <person name="Xu Y."/>
        </authorList>
    </citation>
    <scope>NUCLEOTIDE SEQUENCE</scope>
    <source>
        <strain evidence="15">Z330</strain>
    </source>
</reference>
<dbReference type="EC" id="2.7.1.217" evidence="10"/>
<evidence type="ECO:0000256" key="7">
    <source>
        <dbReference type="ARBA" id="ARBA00035898"/>
    </source>
</evidence>
<evidence type="ECO:0000256" key="3">
    <source>
        <dbReference type="ARBA" id="ARBA00022741"/>
    </source>
</evidence>
<comment type="similarity">
    <text evidence="1">Belongs to the four-carbon acid sugar kinase family.</text>
</comment>
<comment type="function">
    <text evidence="9">Catalyzes the ATP-dependent phosphorylation of 3-oxo-tetronate to 3-oxo-tetronate 4-phosphate.</text>
</comment>
<gene>
    <name evidence="15" type="ORF">PAF17_11935</name>
</gene>
<feature type="domain" description="Four-carbon acid sugar kinase nucleotide binding" evidence="14">
    <location>
        <begin position="257"/>
        <end position="410"/>
    </location>
</feature>
<accession>A0ABT4ZFU7</accession>
<evidence type="ECO:0000256" key="12">
    <source>
        <dbReference type="ARBA" id="ARBA00041377"/>
    </source>
</evidence>
<dbReference type="GO" id="GO:0016301">
    <property type="term" value="F:kinase activity"/>
    <property type="evidence" value="ECO:0007669"/>
    <property type="project" value="UniProtKB-KW"/>
</dbReference>
<comment type="caution">
    <text evidence="15">The sequence shown here is derived from an EMBL/GenBank/DDBJ whole genome shotgun (WGS) entry which is preliminary data.</text>
</comment>
<dbReference type="InterPro" id="IPR037051">
    <property type="entry name" value="4-carb_acid_sugar_kinase_N_sf"/>
</dbReference>
<keyword evidence="6" id="KW-0119">Carbohydrate metabolism</keyword>
<keyword evidence="16" id="KW-1185">Reference proteome</keyword>
<evidence type="ECO:0000256" key="2">
    <source>
        <dbReference type="ARBA" id="ARBA00022679"/>
    </source>
</evidence>
<dbReference type="Proteomes" id="UP001165641">
    <property type="component" value="Unassembled WGS sequence"/>
</dbReference>
<evidence type="ECO:0000256" key="4">
    <source>
        <dbReference type="ARBA" id="ARBA00022777"/>
    </source>
</evidence>
<keyword evidence="3" id="KW-0547">Nucleotide-binding</keyword>
<dbReference type="Gene3D" id="3.40.980.20">
    <property type="entry name" value="Four-carbon acid sugar kinase, nucleotide binding domain"/>
    <property type="match status" value="1"/>
</dbReference>
<evidence type="ECO:0000313" key="16">
    <source>
        <dbReference type="Proteomes" id="UP001165641"/>
    </source>
</evidence>
<evidence type="ECO:0000259" key="13">
    <source>
        <dbReference type="Pfam" id="PF07005"/>
    </source>
</evidence>